<dbReference type="GeneID" id="87805817"/>
<gene>
    <name evidence="2" type="ORF">LOC62_02G002570</name>
</gene>
<accession>A0AAF1BP86</accession>
<dbReference type="EMBL" id="CP086715">
    <property type="protein sequence ID" value="WOO79033.1"/>
    <property type="molecule type" value="Genomic_DNA"/>
</dbReference>
<dbReference type="Proteomes" id="UP000827549">
    <property type="component" value="Chromosome 2"/>
</dbReference>
<evidence type="ECO:0000256" key="1">
    <source>
        <dbReference type="SAM" id="MobiDB-lite"/>
    </source>
</evidence>
<dbReference type="AlphaFoldDB" id="A0AAF1BP86"/>
<protein>
    <submittedName>
        <fullName evidence="2">Uncharacterized protein</fullName>
    </submittedName>
</protein>
<evidence type="ECO:0000313" key="3">
    <source>
        <dbReference type="Proteomes" id="UP000827549"/>
    </source>
</evidence>
<reference evidence="2" key="1">
    <citation type="submission" date="2023-10" db="EMBL/GenBank/DDBJ databases">
        <authorList>
            <person name="Noh H."/>
        </authorList>
    </citation>
    <scope>NUCLEOTIDE SEQUENCE</scope>
    <source>
        <strain evidence="2">DUCC4014</strain>
    </source>
</reference>
<dbReference type="RefSeq" id="XP_062625065.1">
    <property type="nucleotide sequence ID" value="XM_062769081.1"/>
</dbReference>
<keyword evidence="3" id="KW-1185">Reference proteome</keyword>
<proteinExistence type="predicted"/>
<name>A0AAF1BP86_9TREE</name>
<sequence>MTPSTPIISLVSDDDSDDDIVCTGMTPRRRRQPLTPRRRTTRPAQPKHRVTVVDSDDDDDLVSSFRALAIPDVEYLGANHSPARSRPGPRGKKRASPLAAAPDNTAIIDFAYFPHLLDRIIECSPHAAIRLRAASSWMCGYIDAKIFAHVVISPRKPSAAYEAAGSLSSGSDSSLFYFTSGLALGINLPGFGTQQARWWKDRETFVREHGKRLHQDRFKSLTDKKSFDFQRHFGSRLEAPRDPLDLLAMRIALYRIDFRVNDRLLALLKRVKTLDIHGMGTYSAPKGTFLAWITRVLSPQTLRIFPDEHGLYYDSRVSFSARNIVVFPSGHAVEASKRFKTLPAAVQNLAKGAHQFRQLAASFSNIPVRTRGVLQPPERVIFHVKLGVLNKTQLFPLLLGGNKSVANDAPKFRLENTVGVYLFSEAAPNLHDDEVASAKKCIHRHVQGGTTVRPKWEQLASHLALAIFRGLKCVLVDYDLVDQIWLDFEPDTTAELGLKRITEAVTRSLQDGSHSQTVAANMATLVANLLALTPNAQVDPAPPTMTRDDATKAVGERLICISGKDYKQRLSPVEFEAARIPDTYAEFMRLARETDRHANNAVFEWVLRSNEGCVVA</sequence>
<feature type="region of interest" description="Disordered" evidence="1">
    <location>
        <begin position="78"/>
        <end position="98"/>
    </location>
</feature>
<organism evidence="2 3">
    <name type="scientific">Vanrija pseudolonga</name>
    <dbReference type="NCBI Taxonomy" id="143232"/>
    <lineage>
        <taxon>Eukaryota</taxon>
        <taxon>Fungi</taxon>
        <taxon>Dikarya</taxon>
        <taxon>Basidiomycota</taxon>
        <taxon>Agaricomycotina</taxon>
        <taxon>Tremellomycetes</taxon>
        <taxon>Trichosporonales</taxon>
        <taxon>Trichosporonaceae</taxon>
        <taxon>Vanrija</taxon>
    </lineage>
</organism>
<feature type="compositionally biased region" description="Basic residues" evidence="1">
    <location>
        <begin position="27"/>
        <end position="49"/>
    </location>
</feature>
<evidence type="ECO:0000313" key="2">
    <source>
        <dbReference type="EMBL" id="WOO79033.1"/>
    </source>
</evidence>
<feature type="region of interest" description="Disordered" evidence="1">
    <location>
        <begin position="1"/>
        <end position="49"/>
    </location>
</feature>